<organism evidence="1 2">
    <name type="scientific">Bacteroides thetaiotaomicron</name>
    <dbReference type="NCBI Taxonomy" id="818"/>
    <lineage>
        <taxon>Bacteria</taxon>
        <taxon>Pseudomonadati</taxon>
        <taxon>Bacteroidota</taxon>
        <taxon>Bacteroidia</taxon>
        <taxon>Bacteroidales</taxon>
        <taxon>Bacteroidaceae</taxon>
        <taxon>Bacteroides</taxon>
    </lineage>
</organism>
<accession>A0A174W8W5</accession>
<proteinExistence type="predicted"/>
<sequence length="38" mass="4428">MTKQIKVILKIVRNGNGVVITPEMEIIRKVIFYVELLK</sequence>
<reference evidence="1 2" key="1">
    <citation type="submission" date="2015-09" db="EMBL/GenBank/DDBJ databases">
        <authorList>
            <consortium name="Pathogen Informatics"/>
        </authorList>
    </citation>
    <scope>NUCLEOTIDE SEQUENCE [LARGE SCALE GENOMIC DNA]</scope>
    <source>
        <strain evidence="1 2">2789STDY5834945</strain>
    </source>
</reference>
<evidence type="ECO:0000313" key="2">
    <source>
        <dbReference type="Proteomes" id="UP000095541"/>
    </source>
</evidence>
<dbReference type="Proteomes" id="UP000095541">
    <property type="component" value="Unassembled WGS sequence"/>
</dbReference>
<protein>
    <submittedName>
        <fullName evidence="1">Uncharacterized protein</fullName>
    </submittedName>
</protein>
<name>A0A174W8W5_BACT4</name>
<dbReference type="EMBL" id="CZBI01000009">
    <property type="protein sequence ID" value="CUQ43674.1"/>
    <property type="molecule type" value="Genomic_DNA"/>
</dbReference>
<gene>
    <name evidence="1" type="ORF">ERS852557_04461</name>
</gene>
<evidence type="ECO:0000313" key="1">
    <source>
        <dbReference type="EMBL" id="CUQ43674.1"/>
    </source>
</evidence>
<dbReference type="AlphaFoldDB" id="A0A174W8W5"/>